<protein>
    <submittedName>
        <fullName evidence="2">Uncharacterized protein</fullName>
    </submittedName>
</protein>
<sequence length="92" mass="10409">MLVGCASSKFSLSQFSQRSSSRLSPISTILLPSLYFACTTLYLLFLVYDYLFIISAIKGSPDELFSADQMHTQFLVFPCMQETSFLVFSHLM</sequence>
<evidence type="ECO:0000256" key="1">
    <source>
        <dbReference type="SAM" id="Phobius"/>
    </source>
</evidence>
<keyword evidence="1" id="KW-0812">Transmembrane</keyword>
<keyword evidence="3" id="KW-1185">Reference proteome</keyword>
<comment type="caution">
    <text evidence="2">The sequence shown here is derived from an EMBL/GenBank/DDBJ whole genome shotgun (WGS) entry which is preliminary data.</text>
</comment>
<organism evidence="2 3">
    <name type="scientific">Acanthoscelides obtectus</name>
    <name type="common">Bean weevil</name>
    <name type="synonym">Bruchus obtectus</name>
    <dbReference type="NCBI Taxonomy" id="200917"/>
    <lineage>
        <taxon>Eukaryota</taxon>
        <taxon>Metazoa</taxon>
        <taxon>Ecdysozoa</taxon>
        <taxon>Arthropoda</taxon>
        <taxon>Hexapoda</taxon>
        <taxon>Insecta</taxon>
        <taxon>Pterygota</taxon>
        <taxon>Neoptera</taxon>
        <taxon>Endopterygota</taxon>
        <taxon>Coleoptera</taxon>
        <taxon>Polyphaga</taxon>
        <taxon>Cucujiformia</taxon>
        <taxon>Chrysomeloidea</taxon>
        <taxon>Chrysomelidae</taxon>
        <taxon>Bruchinae</taxon>
        <taxon>Bruchini</taxon>
        <taxon>Acanthoscelides</taxon>
    </lineage>
</organism>
<dbReference type="AlphaFoldDB" id="A0A9P0MD92"/>
<keyword evidence="1" id="KW-1133">Transmembrane helix</keyword>
<feature type="transmembrane region" description="Helical" evidence="1">
    <location>
        <begin position="29"/>
        <end position="51"/>
    </location>
</feature>
<dbReference type="Proteomes" id="UP001152888">
    <property type="component" value="Unassembled WGS sequence"/>
</dbReference>
<evidence type="ECO:0000313" key="3">
    <source>
        <dbReference type="Proteomes" id="UP001152888"/>
    </source>
</evidence>
<accession>A0A9P0MD92</accession>
<dbReference type="EMBL" id="CAKOFQ010008123">
    <property type="protein sequence ID" value="CAH2011887.1"/>
    <property type="molecule type" value="Genomic_DNA"/>
</dbReference>
<reference evidence="2" key="1">
    <citation type="submission" date="2022-03" db="EMBL/GenBank/DDBJ databases">
        <authorList>
            <person name="Sayadi A."/>
        </authorList>
    </citation>
    <scope>NUCLEOTIDE SEQUENCE</scope>
</reference>
<evidence type="ECO:0000313" key="2">
    <source>
        <dbReference type="EMBL" id="CAH2011887.1"/>
    </source>
</evidence>
<name>A0A9P0MD92_ACAOB</name>
<keyword evidence="1" id="KW-0472">Membrane</keyword>
<gene>
    <name evidence="2" type="ORF">ACAOBT_LOCUS32475</name>
</gene>
<proteinExistence type="predicted"/>